<feature type="transmembrane region" description="Helical" evidence="9">
    <location>
        <begin position="129"/>
        <end position="150"/>
    </location>
</feature>
<dbReference type="PRINTS" id="PR00237">
    <property type="entry name" value="GPCRRHODOPSN"/>
</dbReference>
<dbReference type="PROSITE" id="PS50262">
    <property type="entry name" value="G_PROTEIN_RECEP_F1_2"/>
    <property type="match status" value="1"/>
</dbReference>
<evidence type="ECO:0000256" key="8">
    <source>
        <dbReference type="RuleBase" id="RU000688"/>
    </source>
</evidence>
<evidence type="ECO:0000259" key="10">
    <source>
        <dbReference type="PROSITE" id="PS50262"/>
    </source>
</evidence>
<gene>
    <name evidence="11" type="ORF">NP493_209g03048</name>
</gene>
<dbReference type="SUPFAM" id="SSF81321">
    <property type="entry name" value="Family A G protein-coupled receptor-like"/>
    <property type="match status" value="1"/>
</dbReference>
<evidence type="ECO:0000256" key="6">
    <source>
        <dbReference type="ARBA" id="ARBA00023170"/>
    </source>
</evidence>
<keyword evidence="2 8" id="KW-0812">Transmembrane</keyword>
<dbReference type="AlphaFoldDB" id="A0AAD9UEC3"/>
<dbReference type="PANTHER" id="PTHR24238:SF57">
    <property type="entry name" value="G-PROTEIN COUPLED RECEPTOR 83"/>
    <property type="match status" value="1"/>
</dbReference>
<proteinExistence type="inferred from homology"/>
<organism evidence="11 12">
    <name type="scientific">Ridgeia piscesae</name>
    <name type="common">Tubeworm</name>
    <dbReference type="NCBI Taxonomy" id="27915"/>
    <lineage>
        <taxon>Eukaryota</taxon>
        <taxon>Metazoa</taxon>
        <taxon>Spiralia</taxon>
        <taxon>Lophotrochozoa</taxon>
        <taxon>Annelida</taxon>
        <taxon>Polychaeta</taxon>
        <taxon>Sedentaria</taxon>
        <taxon>Canalipalpata</taxon>
        <taxon>Sabellida</taxon>
        <taxon>Siboglinidae</taxon>
        <taxon>Ridgeia</taxon>
    </lineage>
</organism>
<evidence type="ECO:0000256" key="5">
    <source>
        <dbReference type="ARBA" id="ARBA00023136"/>
    </source>
</evidence>
<dbReference type="Proteomes" id="UP001209878">
    <property type="component" value="Unassembled WGS sequence"/>
</dbReference>
<dbReference type="GO" id="GO:0008188">
    <property type="term" value="F:neuropeptide receptor activity"/>
    <property type="evidence" value="ECO:0007669"/>
    <property type="project" value="TreeGrafter"/>
</dbReference>
<dbReference type="InterPro" id="IPR017452">
    <property type="entry name" value="GPCR_Rhodpsn_7TM"/>
</dbReference>
<name>A0AAD9UEC3_RIDPI</name>
<comment type="similarity">
    <text evidence="8">Belongs to the G-protein coupled receptor 1 family.</text>
</comment>
<dbReference type="PROSITE" id="PS00237">
    <property type="entry name" value="G_PROTEIN_RECEP_F1_1"/>
    <property type="match status" value="1"/>
</dbReference>
<feature type="transmembrane region" description="Helical" evidence="9">
    <location>
        <begin position="171"/>
        <end position="190"/>
    </location>
</feature>
<dbReference type="PANTHER" id="PTHR24238">
    <property type="entry name" value="G-PROTEIN COUPLED RECEPTOR"/>
    <property type="match status" value="1"/>
</dbReference>
<evidence type="ECO:0000313" key="11">
    <source>
        <dbReference type="EMBL" id="KAK2186244.1"/>
    </source>
</evidence>
<accession>A0AAD9UEC3</accession>
<feature type="transmembrane region" description="Helical" evidence="9">
    <location>
        <begin position="92"/>
        <end position="117"/>
    </location>
</feature>
<sequence length="302" mass="33430">MHAGTAGPGVAPPTPWPWEPVNFTEESAVVNSTGELTVTNGTWPLTLGLSWESQVVLIVLYTLTAVVSMAGNSMVILVFTLGRRSRSDLRGFLINLACADLIMTLFCMPFTFTMTMLNNWIFSAPMCPVVLYMQTVSVTASVCTNMAIGIDRFWVVMYPLRSRITKSRSKTTIVIIWVIAFGLSSVQLVVGRTVPGVEVAPGVWTADCVEVWPEPRETWRTSYTFFILVLTYILPLVILSFTYGFVGCRLWQRTAPGNADVTRDMNQLRSKLKRRIIARTGSRIVLLSFTPRAPRGPSPGPA</sequence>
<evidence type="ECO:0000256" key="2">
    <source>
        <dbReference type="ARBA" id="ARBA00022692"/>
    </source>
</evidence>
<keyword evidence="5 9" id="KW-0472">Membrane</keyword>
<feature type="domain" description="G-protein coupled receptors family 1 profile" evidence="10">
    <location>
        <begin position="71"/>
        <end position="302"/>
    </location>
</feature>
<protein>
    <recommendedName>
        <fullName evidence="10">G-protein coupled receptors family 1 profile domain-containing protein</fullName>
    </recommendedName>
</protein>
<evidence type="ECO:0000256" key="4">
    <source>
        <dbReference type="ARBA" id="ARBA00023040"/>
    </source>
</evidence>
<dbReference type="GO" id="GO:0005886">
    <property type="term" value="C:plasma membrane"/>
    <property type="evidence" value="ECO:0007669"/>
    <property type="project" value="TreeGrafter"/>
</dbReference>
<comment type="subcellular location">
    <subcellularLocation>
        <location evidence="1">Membrane</location>
        <topology evidence="1">Multi-pass membrane protein</topology>
    </subcellularLocation>
</comment>
<keyword evidence="3 9" id="KW-1133">Transmembrane helix</keyword>
<evidence type="ECO:0000256" key="3">
    <source>
        <dbReference type="ARBA" id="ARBA00022989"/>
    </source>
</evidence>
<reference evidence="11" key="1">
    <citation type="journal article" date="2023" name="Mol. Biol. Evol.">
        <title>Third-Generation Sequencing Reveals the Adaptive Role of the Epigenome in Three Deep-Sea Polychaetes.</title>
        <authorList>
            <person name="Perez M."/>
            <person name="Aroh O."/>
            <person name="Sun Y."/>
            <person name="Lan Y."/>
            <person name="Juniper S.K."/>
            <person name="Young C.R."/>
            <person name="Angers B."/>
            <person name="Qian P.Y."/>
        </authorList>
    </citation>
    <scope>NUCLEOTIDE SEQUENCE</scope>
    <source>
        <strain evidence="11">R07B-5</strain>
    </source>
</reference>
<evidence type="ECO:0000256" key="1">
    <source>
        <dbReference type="ARBA" id="ARBA00004141"/>
    </source>
</evidence>
<dbReference type="Pfam" id="PF00001">
    <property type="entry name" value="7tm_1"/>
    <property type="match status" value="1"/>
</dbReference>
<dbReference type="Gene3D" id="1.20.1070.10">
    <property type="entry name" value="Rhodopsin 7-helix transmembrane proteins"/>
    <property type="match status" value="1"/>
</dbReference>
<evidence type="ECO:0000256" key="7">
    <source>
        <dbReference type="ARBA" id="ARBA00023224"/>
    </source>
</evidence>
<keyword evidence="12" id="KW-1185">Reference proteome</keyword>
<evidence type="ECO:0000256" key="9">
    <source>
        <dbReference type="SAM" id="Phobius"/>
    </source>
</evidence>
<keyword evidence="4 8" id="KW-0297">G-protein coupled receptor</keyword>
<feature type="transmembrane region" description="Helical" evidence="9">
    <location>
        <begin position="223"/>
        <end position="246"/>
    </location>
</feature>
<keyword evidence="6 8" id="KW-0675">Receptor</keyword>
<comment type="caution">
    <text evidence="11">The sequence shown here is derived from an EMBL/GenBank/DDBJ whole genome shotgun (WGS) entry which is preliminary data.</text>
</comment>
<dbReference type="EMBL" id="JAODUO010000208">
    <property type="protein sequence ID" value="KAK2186244.1"/>
    <property type="molecule type" value="Genomic_DNA"/>
</dbReference>
<keyword evidence="7 8" id="KW-0807">Transducer</keyword>
<dbReference type="InterPro" id="IPR000276">
    <property type="entry name" value="GPCR_Rhodpsn"/>
</dbReference>
<feature type="transmembrane region" description="Helical" evidence="9">
    <location>
        <begin position="55"/>
        <end position="80"/>
    </location>
</feature>
<evidence type="ECO:0000313" key="12">
    <source>
        <dbReference type="Proteomes" id="UP001209878"/>
    </source>
</evidence>